<name>A0A9W7Y1N4_9FUNG</name>
<feature type="region of interest" description="Disordered" evidence="1">
    <location>
        <begin position="314"/>
        <end position="373"/>
    </location>
</feature>
<feature type="compositionally biased region" description="Low complexity" evidence="1">
    <location>
        <begin position="89"/>
        <end position="103"/>
    </location>
</feature>
<evidence type="ECO:0000313" key="3">
    <source>
        <dbReference type="Proteomes" id="UP001149813"/>
    </source>
</evidence>
<evidence type="ECO:0000313" key="2">
    <source>
        <dbReference type="EMBL" id="KAJ1723035.1"/>
    </source>
</evidence>
<feature type="region of interest" description="Disordered" evidence="1">
    <location>
        <begin position="73"/>
        <end position="125"/>
    </location>
</feature>
<comment type="caution">
    <text evidence="2">The sequence shown here is derived from an EMBL/GenBank/DDBJ whole genome shotgun (WGS) entry which is preliminary data.</text>
</comment>
<dbReference type="Proteomes" id="UP001149813">
    <property type="component" value="Unassembled WGS sequence"/>
</dbReference>
<sequence length="511" mass="52345">MEPIDLPLPMVGPGYYLEVMVKAPNNKNPHIQPPYNQINPISIEGGQAPPITEIDIILPGESEVHQTIILPAAGQTRPSASAEDSEVPISLESSPLEASSPIAVTSTAEETLSTPETNVPSQPSSEIVSTIDTMIMIDPIPAGTESGSAPLIESVSSASSVDLAGTPSVIIGQFSTSGFFEGHLSGFLSFGAPSETSALAESEMSATSGSESPAATETVVSVIGGSAVEIPSTESVNVSTEAPSSDSTFEMSGLMPESSIPESALESEPMSDSGFESDDMFNAGLETASRGIPEAIGGAYASSVAIQDSSVLADGMSEEGPLEGEVSSDSLELDNMPSDNLQDIPVSSIPELSMSPLSSSSTMPGDISPVLEASDSDAPSALLATDNFEESEVATGEVPTDTADMTMASVPLPYPPFGGPQQQQQSTVSGIDALPTAELPSAEASAPAVSEDNAIETINIVGASDGNALEASIDAILHSVLEEYKSESTPKAAVGFALIHARNQAMTEIPE</sequence>
<feature type="compositionally biased region" description="Low complexity" evidence="1">
    <location>
        <begin position="347"/>
        <end position="361"/>
    </location>
</feature>
<reference evidence="2" key="1">
    <citation type="submission" date="2022-07" db="EMBL/GenBank/DDBJ databases">
        <title>Phylogenomic reconstructions and comparative analyses of Kickxellomycotina fungi.</title>
        <authorList>
            <person name="Reynolds N.K."/>
            <person name="Stajich J.E."/>
            <person name="Barry K."/>
            <person name="Grigoriev I.V."/>
            <person name="Crous P."/>
            <person name="Smith M.E."/>
        </authorList>
    </citation>
    <scope>NUCLEOTIDE SEQUENCE</scope>
    <source>
        <strain evidence="2">NBRC 32514</strain>
    </source>
</reference>
<protein>
    <submittedName>
        <fullName evidence="2">Uncharacterized protein</fullName>
    </submittedName>
</protein>
<feature type="compositionally biased region" description="Polar residues" evidence="1">
    <location>
        <begin position="232"/>
        <end position="250"/>
    </location>
</feature>
<keyword evidence="3" id="KW-1185">Reference proteome</keyword>
<accession>A0A9W7Y1N4</accession>
<proteinExistence type="predicted"/>
<dbReference type="EMBL" id="JANBOJ010000084">
    <property type="protein sequence ID" value="KAJ1723035.1"/>
    <property type="molecule type" value="Genomic_DNA"/>
</dbReference>
<organism evidence="2 3">
    <name type="scientific">Coemansia erecta</name>
    <dbReference type="NCBI Taxonomy" id="147472"/>
    <lineage>
        <taxon>Eukaryota</taxon>
        <taxon>Fungi</taxon>
        <taxon>Fungi incertae sedis</taxon>
        <taxon>Zoopagomycota</taxon>
        <taxon>Kickxellomycotina</taxon>
        <taxon>Kickxellomycetes</taxon>
        <taxon>Kickxellales</taxon>
        <taxon>Kickxellaceae</taxon>
        <taxon>Coemansia</taxon>
    </lineage>
</organism>
<dbReference type="OrthoDB" id="5575691at2759"/>
<evidence type="ECO:0000256" key="1">
    <source>
        <dbReference type="SAM" id="MobiDB-lite"/>
    </source>
</evidence>
<gene>
    <name evidence="2" type="ORF">LPJ53_002607</name>
</gene>
<dbReference type="AlphaFoldDB" id="A0A9W7Y1N4"/>
<feature type="region of interest" description="Disordered" evidence="1">
    <location>
        <begin position="232"/>
        <end position="280"/>
    </location>
</feature>
<feature type="compositionally biased region" description="Polar residues" evidence="1">
    <location>
        <begin position="104"/>
        <end position="125"/>
    </location>
</feature>